<gene>
    <name evidence="1" type="ORF">COX35_02705</name>
</gene>
<proteinExistence type="predicted"/>
<organism evidence="1 2">
    <name type="scientific">Candidatus Nealsonbacteria bacterium CG23_combo_of_CG06-09_8_20_14_all_37_18</name>
    <dbReference type="NCBI Taxonomy" id="1974720"/>
    <lineage>
        <taxon>Bacteria</taxon>
        <taxon>Candidatus Nealsoniibacteriota</taxon>
    </lineage>
</organism>
<evidence type="ECO:0000313" key="1">
    <source>
        <dbReference type="EMBL" id="PIP24083.1"/>
    </source>
</evidence>
<sequence length="212" mass="24481">MVEKQENKPAIWFNLKLGEKTIVKFKNIKYREVRWHFVGLGKKPIRCTALIKPDGKISLGSCALCDAKIKENKGDWAYHQYYYNITENGVQKVLGIKKTSQKNLNNEIDAIRRFAGDSFDISELEFIVECPPNPMKRRILTFRVKAKEESKVKKEFVLTDGEKALFQNIGMKEGQEISKLECFMVLRGQNIDEERAREITENLILGGKIHLT</sequence>
<accession>A0A2G9YZF0</accession>
<protein>
    <submittedName>
        <fullName evidence="1">Uncharacterized protein</fullName>
    </submittedName>
</protein>
<dbReference type="AlphaFoldDB" id="A0A2G9YZF0"/>
<name>A0A2G9YZF0_9BACT</name>
<dbReference type="EMBL" id="PCRQ01000073">
    <property type="protein sequence ID" value="PIP24083.1"/>
    <property type="molecule type" value="Genomic_DNA"/>
</dbReference>
<evidence type="ECO:0000313" key="2">
    <source>
        <dbReference type="Proteomes" id="UP000229952"/>
    </source>
</evidence>
<comment type="caution">
    <text evidence="1">The sequence shown here is derived from an EMBL/GenBank/DDBJ whole genome shotgun (WGS) entry which is preliminary data.</text>
</comment>
<reference evidence="1 2" key="1">
    <citation type="submission" date="2017-09" db="EMBL/GenBank/DDBJ databases">
        <title>Depth-based differentiation of microbial function through sediment-hosted aquifers and enrichment of novel symbionts in the deep terrestrial subsurface.</title>
        <authorList>
            <person name="Probst A.J."/>
            <person name="Ladd B."/>
            <person name="Jarett J.K."/>
            <person name="Geller-Mcgrath D.E."/>
            <person name="Sieber C.M."/>
            <person name="Emerson J.B."/>
            <person name="Anantharaman K."/>
            <person name="Thomas B.C."/>
            <person name="Malmstrom R."/>
            <person name="Stieglmeier M."/>
            <person name="Klingl A."/>
            <person name="Woyke T."/>
            <person name="Ryan C.M."/>
            <person name="Banfield J.F."/>
        </authorList>
    </citation>
    <scope>NUCLEOTIDE SEQUENCE [LARGE SCALE GENOMIC DNA]</scope>
    <source>
        <strain evidence="1">CG23_combo_of_CG06-09_8_20_14_all_37_18</strain>
    </source>
</reference>
<dbReference type="Proteomes" id="UP000229952">
    <property type="component" value="Unassembled WGS sequence"/>
</dbReference>